<dbReference type="OrthoDB" id="186758at2157"/>
<evidence type="ECO:0000313" key="8">
    <source>
        <dbReference type="Proteomes" id="UP000302218"/>
    </source>
</evidence>
<proteinExistence type="predicted"/>
<reference evidence="8" key="1">
    <citation type="submission" date="2019-05" db="EMBL/GenBank/DDBJ databases">
        <title>Genome sequence and methylation pattern of the halophilic Archaeon Natrinema versiforme BOL5-4.</title>
        <authorList>
            <person name="DasSarma P."/>
            <person name="Anton B.P."/>
            <person name="DasSarma S.L."/>
            <person name="Martinez F.L."/>
            <person name="Guzman D."/>
            <person name="Roberts R.J."/>
            <person name="DasSarma S."/>
        </authorList>
    </citation>
    <scope>NUCLEOTIDE SEQUENCE [LARGE SCALE GENOMIC DNA]</scope>
    <source>
        <strain evidence="8">BOL5-4</strain>
    </source>
</reference>
<evidence type="ECO:0000256" key="5">
    <source>
        <dbReference type="SAM" id="MobiDB-lite"/>
    </source>
</evidence>
<keyword evidence="4" id="KW-0804">Transcription</keyword>
<dbReference type="SMART" id="SM00091">
    <property type="entry name" value="PAS"/>
    <property type="match status" value="3"/>
</dbReference>
<dbReference type="InterPro" id="IPR000014">
    <property type="entry name" value="PAS"/>
</dbReference>
<accession>A0A4P8WFN6</accession>
<dbReference type="SUPFAM" id="SSF55781">
    <property type="entry name" value="GAF domain-like"/>
    <property type="match status" value="2"/>
</dbReference>
<feature type="compositionally biased region" description="Low complexity" evidence="5">
    <location>
        <begin position="549"/>
        <end position="559"/>
    </location>
</feature>
<protein>
    <submittedName>
        <fullName evidence="7">PAS domain S-box protein</fullName>
    </submittedName>
</protein>
<dbReference type="InterPro" id="IPR007050">
    <property type="entry name" value="HTH_bacterioopsin"/>
</dbReference>
<feature type="domain" description="PAS" evidence="6">
    <location>
        <begin position="141"/>
        <end position="211"/>
    </location>
</feature>
<keyword evidence="3" id="KW-0805">Transcription regulation</keyword>
<dbReference type="InterPro" id="IPR003018">
    <property type="entry name" value="GAF"/>
</dbReference>
<feature type="region of interest" description="Disordered" evidence="5">
    <location>
        <begin position="549"/>
        <end position="587"/>
    </location>
</feature>
<dbReference type="InterPro" id="IPR031803">
    <property type="entry name" value="BAT_GAF/HTH-assoc"/>
</dbReference>
<dbReference type="GeneID" id="40264980"/>
<dbReference type="PANTHER" id="PTHR34236">
    <property type="entry name" value="DIMETHYL SULFOXIDE REDUCTASE TRANSCRIPTIONAL ACTIVATOR"/>
    <property type="match status" value="1"/>
</dbReference>
<keyword evidence="1" id="KW-0808">Transferase</keyword>
<dbReference type="SUPFAM" id="SSF52172">
    <property type="entry name" value="CheY-like"/>
    <property type="match status" value="1"/>
</dbReference>
<dbReference type="Pfam" id="PF08447">
    <property type="entry name" value="PAS_3"/>
    <property type="match status" value="1"/>
</dbReference>
<dbReference type="KEGG" id="nvr:FEJ81_06865"/>
<dbReference type="InterPro" id="IPR013655">
    <property type="entry name" value="PAS_fold_3"/>
</dbReference>
<dbReference type="NCBIfam" id="TIGR00229">
    <property type="entry name" value="sensory_box"/>
    <property type="match status" value="1"/>
</dbReference>
<dbReference type="InterPro" id="IPR035965">
    <property type="entry name" value="PAS-like_dom_sf"/>
</dbReference>
<gene>
    <name evidence="7" type="ORF">FEJ81_06865</name>
</gene>
<evidence type="ECO:0000256" key="4">
    <source>
        <dbReference type="ARBA" id="ARBA00023163"/>
    </source>
</evidence>
<keyword evidence="2" id="KW-0418">Kinase</keyword>
<dbReference type="AlphaFoldDB" id="A0A4P8WFN6"/>
<evidence type="ECO:0000259" key="6">
    <source>
        <dbReference type="PROSITE" id="PS50112"/>
    </source>
</evidence>
<dbReference type="Gene3D" id="3.30.450.40">
    <property type="match status" value="2"/>
</dbReference>
<dbReference type="EMBL" id="CP040330">
    <property type="protein sequence ID" value="QCS42089.1"/>
    <property type="molecule type" value="Genomic_DNA"/>
</dbReference>
<dbReference type="Pfam" id="PF13188">
    <property type="entry name" value="PAS_8"/>
    <property type="match status" value="1"/>
</dbReference>
<evidence type="ECO:0000256" key="3">
    <source>
        <dbReference type="ARBA" id="ARBA00023015"/>
    </source>
</evidence>
<dbReference type="PROSITE" id="PS50112">
    <property type="entry name" value="PAS"/>
    <property type="match status" value="1"/>
</dbReference>
<dbReference type="InterPro" id="IPR029016">
    <property type="entry name" value="GAF-like_dom_sf"/>
</dbReference>
<dbReference type="RefSeq" id="WP_138244585.1">
    <property type="nucleotide sequence ID" value="NZ_CP040330.1"/>
</dbReference>
<evidence type="ECO:0000313" key="7">
    <source>
        <dbReference type="EMBL" id="QCS42089.1"/>
    </source>
</evidence>
<dbReference type="CDD" id="cd00130">
    <property type="entry name" value="PAS"/>
    <property type="match status" value="1"/>
</dbReference>
<dbReference type="Pfam" id="PF13185">
    <property type="entry name" value="GAF_2"/>
    <property type="match status" value="2"/>
</dbReference>
<dbReference type="Pfam" id="PF04967">
    <property type="entry name" value="HTH_10"/>
    <property type="match status" value="1"/>
</dbReference>
<evidence type="ECO:0000256" key="2">
    <source>
        <dbReference type="ARBA" id="ARBA00022777"/>
    </source>
</evidence>
<sequence length="1093" mass="117095">MSDGTATVVGDALCVLVAGDSDPADDAMAALAARFDGVSLLRERTLEGARQRLADREVHCVVCPFAPTGDGSTPADATLERLAARIGDRPIIAVTDGEAADRALEAGASDVVDRDASAAVLAARVENAAERERYRLAAEKSDRRHRSILEHAAAVVWVCDAAGEIEYASPAVESRMGYTPTELERTTIARLVHPDDREAAREALASVAAAPVGTTERVTVRLGHADGTWRVADLTCTNRLEDPAVEGVVVTRAGAGAATDAAGSEDARAGLDRLEDAFFTLGPRGEIRFANRAAGRLLADLAERSLDGDLPTGTVVWELLPDGVGTTLADRVREAETTDSVVEFETDAPALEARLVVAVHPGDDGVSVHAREVVPDAASGAAATDRDRLALLESVVDALDEGIAVLEDSTVRLANPALLDLAGTDSLVGRDLEAVFDDDLAATIRERARSPVVRWMDPVAGEFATDATVSVDVFVAPLPDPDRTLCVVRDRRDSRAAALSTIRRTVATLRRAETPSAVRQAVTDAVRECADADAAVWYLVDDDRLRPATVTTRETTATEQPPGGDRPAIEPPPIEPDDTPLSGLLESGEPTVYDRAELGDALSRTGLRAERVLAVPVANRGLVLATSTEPMAFDGIDTESIEILSDTAGTALDGLERAETLRTCRRDRDRLQAVAERTERVWEESKSLLDAETRDGVERRLCEAIVSLEAAGRADGIELAWVGRADDGRERIVPETWAGRDGEFLESMTVPLDRTADSPTGTAACVRESVVLETLDTDTDTTTNTLSRSADFDGEDWRHRPLERGFRAVLSVPIESGDLRYGTLTAYAERSSAFDDTTRRACEHLAAIAGEAIAAIETRRALLADRVTELEVVLRDGSEPLSAIAHRLGRRVDVRAVIPRSSGGSTVFCSVADAEDDADTDAVPETVGSLPAVDSVSVAGRGPGDTVLEIGVAEAAEPSVARTIAEYGGVLRSLAPVDDRTRLVIDLGDPVGVRSFLRALEAVHPGTELVARRERDRPPRSARPFERLAEDLSERQRRTLEAAYHGGFFEWPRERTGEEVAESLGVSQPTFSRHLRIAQRKLFALLFDERAGE</sequence>
<organism evidence="7 8">
    <name type="scientific">Natrinema versiforme</name>
    <dbReference type="NCBI Taxonomy" id="88724"/>
    <lineage>
        <taxon>Archaea</taxon>
        <taxon>Methanobacteriati</taxon>
        <taxon>Methanobacteriota</taxon>
        <taxon>Stenosarchaea group</taxon>
        <taxon>Halobacteria</taxon>
        <taxon>Halobacteriales</taxon>
        <taxon>Natrialbaceae</taxon>
        <taxon>Natrinema</taxon>
    </lineage>
</organism>
<name>A0A4P8WFN6_9EURY</name>
<evidence type="ECO:0000256" key="1">
    <source>
        <dbReference type="ARBA" id="ARBA00022679"/>
    </source>
</evidence>
<dbReference type="PANTHER" id="PTHR34236:SF1">
    <property type="entry name" value="DIMETHYL SULFOXIDE REDUCTASE TRANSCRIPTIONAL ACTIVATOR"/>
    <property type="match status" value="1"/>
</dbReference>
<dbReference type="GO" id="GO:0016301">
    <property type="term" value="F:kinase activity"/>
    <property type="evidence" value="ECO:0007669"/>
    <property type="project" value="UniProtKB-KW"/>
</dbReference>
<dbReference type="Pfam" id="PF15915">
    <property type="entry name" value="BAT"/>
    <property type="match status" value="1"/>
</dbReference>
<dbReference type="Gene3D" id="3.30.450.20">
    <property type="entry name" value="PAS domain"/>
    <property type="match status" value="3"/>
</dbReference>
<dbReference type="Proteomes" id="UP000302218">
    <property type="component" value="Chromosome"/>
</dbReference>
<dbReference type="SUPFAM" id="SSF55785">
    <property type="entry name" value="PYP-like sensor domain (PAS domain)"/>
    <property type="match status" value="2"/>
</dbReference>
<dbReference type="InterPro" id="IPR011006">
    <property type="entry name" value="CheY-like_superfamily"/>
</dbReference>